<name>A0A5A8DDN5_CAFRO</name>
<dbReference type="InterPro" id="IPR007577">
    <property type="entry name" value="GlycoTrfase_DXD_sugar-bd_CS"/>
</dbReference>
<reference evidence="1 2" key="1">
    <citation type="submission" date="2019-07" db="EMBL/GenBank/DDBJ databases">
        <title>Genomes of Cafeteria roenbergensis.</title>
        <authorList>
            <person name="Fischer M.G."/>
            <person name="Hackl T."/>
            <person name="Roman M."/>
        </authorList>
    </citation>
    <scope>NUCLEOTIDE SEQUENCE [LARGE SCALE GENOMIC DNA]</scope>
    <source>
        <strain evidence="1 2">Cflag</strain>
    </source>
</reference>
<evidence type="ECO:0000313" key="2">
    <source>
        <dbReference type="Proteomes" id="UP000325113"/>
    </source>
</evidence>
<dbReference type="AlphaFoldDB" id="A0A5A8DDN5"/>
<dbReference type="EMBL" id="VLTM01000022">
    <property type="protein sequence ID" value="KAA0163445.1"/>
    <property type="molecule type" value="Genomic_DNA"/>
</dbReference>
<gene>
    <name evidence="1" type="ORF">FNF31_02839</name>
</gene>
<dbReference type="Proteomes" id="UP000325113">
    <property type="component" value="Unassembled WGS sequence"/>
</dbReference>
<protein>
    <submittedName>
        <fullName evidence="1">Uncharacterized protein</fullName>
    </submittedName>
</protein>
<dbReference type="Pfam" id="PF04488">
    <property type="entry name" value="Gly_transf_sug"/>
    <property type="match status" value="1"/>
</dbReference>
<sequence>MSGTPAGRAVNPRLLACDPTSDSLDWQVVAASLDSAYLILGEHASPDPAQSHMPQHTHPAALPRESCLFTTAADGSPSLGPVMAASPGLHALSPESSDLLSGADTPAAAAPAALLAEPCPANLGAFFLWVDPTSPLANNRPADTMPADYLRTVEAWDGHLNPARDSASGAIGSGSGSGSGSGAAWAPVSVLNGAQCLAAVRAASAHPSLRGLAPAYLKAAAEGRWVRCVDLARLVLLWLCGGVYIDTDLAPGTAPLPAWLTGSATGTGCAEPGGSLLVVPGDKEGVAQNCFLAVPRGGHPVLGAVLAAGALAAVSESQVLEGTGPVLLSAVLAVLDSLEAAPLRLHRGRVPRRRR</sequence>
<comment type="caution">
    <text evidence="1">The sequence shown here is derived from an EMBL/GenBank/DDBJ whole genome shotgun (WGS) entry which is preliminary data.</text>
</comment>
<accession>A0A5A8DDN5</accession>
<proteinExistence type="predicted"/>
<organism evidence="1 2">
    <name type="scientific">Cafeteria roenbergensis</name>
    <name type="common">Marine flagellate</name>
    <dbReference type="NCBI Taxonomy" id="33653"/>
    <lineage>
        <taxon>Eukaryota</taxon>
        <taxon>Sar</taxon>
        <taxon>Stramenopiles</taxon>
        <taxon>Bigyra</taxon>
        <taxon>Opalozoa</taxon>
        <taxon>Bicosoecida</taxon>
        <taxon>Cafeteriaceae</taxon>
        <taxon>Cafeteria</taxon>
    </lineage>
</organism>
<dbReference type="Gene3D" id="3.90.550.20">
    <property type="match status" value="1"/>
</dbReference>
<evidence type="ECO:0000313" key="1">
    <source>
        <dbReference type="EMBL" id="KAA0163445.1"/>
    </source>
</evidence>